<protein>
    <recommendedName>
        <fullName evidence="8">Formate--tetrahydrofolate ligase</fullName>
        <ecNumber evidence="8">6.3.4.3</ecNumber>
    </recommendedName>
    <alternativeName>
        <fullName evidence="8">Formyltetrahydrofolate synthetase</fullName>
        <shortName evidence="8">FHS</shortName>
        <shortName evidence="8">FTHFS</shortName>
    </alternativeName>
</protein>
<organism evidence="9 10">
    <name type="scientific">Campylobacter pinnipediorum subsp. caledonicus</name>
    <dbReference type="NCBI Taxonomy" id="1874362"/>
    <lineage>
        <taxon>Bacteria</taxon>
        <taxon>Pseudomonadati</taxon>
        <taxon>Campylobacterota</taxon>
        <taxon>Epsilonproteobacteria</taxon>
        <taxon>Campylobacterales</taxon>
        <taxon>Campylobacteraceae</taxon>
        <taxon>Campylobacter</taxon>
    </lineage>
</organism>
<dbReference type="EMBL" id="CP017258">
    <property type="protein sequence ID" value="AQW88149.1"/>
    <property type="molecule type" value="Genomic_DNA"/>
</dbReference>
<evidence type="ECO:0000256" key="5">
    <source>
        <dbReference type="ARBA" id="ARBA00022840"/>
    </source>
</evidence>
<evidence type="ECO:0000256" key="7">
    <source>
        <dbReference type="ARBA" id="ARBA00061363"/>
    </source>
</evidence>
<dbReference type="InterPro" id="IPR000559">
    <property type="entry name" value="Formate_THF_ligase"/>
</dbReference>
<dbReference type="FunFam" id="3.30.1510.10:FF:000001">
    <property type="entry name" value="Formate--tetrahydrofolate ligase"/>
    <property type="match status" value="1"/>
</dbReference>
<keyword evidence="4 8" id="KW-0547">Nucleotide-binding</keyword>
<reference evidence="10" key="1">
    <citation type="submission" date="2016-09" db="EMBL/GenBank/DDBJ databases">
        <title>Comparative genomics of the Campylobacter concisus group.</title>
        <authorList>
            <person name="Miller W.G."/>
            <person name="Yee E."/>
            <person name="Chapman M.H."/>
            <person name="Huynh S."/>
            <person name="Bono J.L."/>
            <person name="On S.L.W."/>
            <person name="StLeger J."/>
            <person name="Foster G."/>
            <person name="Parker C.T."/>
        </authorList>
    </citation>
    <scope>NUCLEOTIDE SEQUENCE [LARGE SCALE GENOMIC DNA]</scope>
    <source>
        <strain evidence="10">RM18021</strain>
    </source>
</reference>
<dbReference type="InterPro" id="IPR020628">
    <property type="entry name" value="Formate_THF_ligase_CS"/>
</dbReference>
<dbReference type="RefSeq" id="WP_078424700.1">
    <property type="nucleotide sequence ID" value="NZ_CP017258.1"/>
</dbReference>
<keyword evidence="2 8" id="KW-0554">One-carbon metabolism</keyword>
<evidence type="ECO:0000256" key="6">
    <source>
        <dbReference type="ARBA" id="ARBA00049033"/>
    </source>
</evidence>
<dbReference type="InterPro" id="IPR027417">
    <property type="entry name" value="P-loop_NTPase"/>
</dbReference>
<dbReference type="GO" id="GO:0005524">
    <property type="term" value="F:ATP binding"/>
    <property type="evidence" value="ECO:0007669"/>
    <property type="project" value="UniProtKB-UniRule"/>
</dbReference>
<dbReference type="FunFam" id="3.10.410.10:FF:000001">
    <property type="entry name" value="Putative formate--tetrahydrofolate ligase"/>
    <property type="match status" value="1"/>
</dbReference>
<proteinExistence type="inferred from homology"/>
<evidence type="ECO:0000256" key="8">
    <source>
        <dbReference type="HAMAP-Rule" id="MF_01543"/>
    </source>
</evidence>
<dbReference type="GO" id="GO:0004329">
    <property type="term" value="F:formate-tetrahydrofolate ligase activity"/>
    <property type="evidence" value="ECO:0007669"/>
    <property type="project" value="UniProtKB-UniRule"/>
</dbReference>
<dbReference type="Gene3D" id="3.10.410.10">
    <property type="entry name" value="Formyltetrahydrofolate synthetase, domain 3"/>
    <property type="match status" value="1"/>
</dbReference>
<dbReference type="GO" id="GO:0035999">
    <property type="term" value="P:tetrahydrofolate interconversion"/>
    <property type="evidence" value="ECO:0007669"/>
    <property type="project" value="UniProtKB-UniRule"/>
</dbReference>
<dbReference type="EC" id="6.3.4.3" evidence="8"/>
<evidence type="ECO:0000256" key="1">
    <source>
        <dbReference type="ARBA" id="ARBA00004777"/>
    </source>
</evidence>
<dbReference type="UniPathway" id="UPA00193"/>
<sequence length="550" mass="59520">MLSDIQIATSANLINIKDVASNLGLSEDELELYGKYKAKINPKLQKSNSKLILVTATNPTPYGEGKTTTSIGLADALKHIGKNVCLALREPSLGPVFGIKGGAAGGGYSQIAPMQDLNLHFTGDFHAITSANNLISAVIDNSIYQNNLLDIQQVLWNRCMDMNDRALRHITVGQGGKFDGVERQDSFNITAASEIMAILCLCDSLGDLKEKISNIIVALNSKSEPIYVRDLGCEDAVVILLKDALKPNLFQTLENTPTLVHGGPFANIAHGCNSIIATKTALNLADYVVTEAGFGSELGAEKFIDIKCKKADILPDATVLVSTIRSIKYNGGVSKEDIAKPNLKALQDGIKNLGGHIENLKTKFGLNLVVALNKFATDTKEEIDFVKDYCAKFNVKVAVCENFANGGKGAVELANLVLEEIDKPYKINFTYENSDSIQTKIEKIAKQIYGANDVIFEDDALKALKNIKELNLEHFPVCIAKTQYSFSDDANMLGRPTGFEFRVKDLQIRSGAGFIVAVCGKIMLMPGLSAHPNALNMKIDTKTGEITGLA</sequence>
<evidence type="ECO:0000256" key="4">
    <source>
        <dbReference type="ARBA" id="ARBA00022741"/>
    </source>
</evidence>
<evidence type="ECO:0000256" key="3">
    <source>
        <dbReference type="ARBA" id="ARBA00022598"/>
    </source>
</evidence>
<dbReference type="AlphaFoldDB" id="A0A1S6U8X6"/>
<dbReference type="SUPFAM" id="SSF52540">
    <property type="entry name" value="P-loop containing nucleoside triphosphate hydrolases"/>
    <property type="match status" value="1"/>
</dbReference>
<evidence type="ECO:0000256" key="2">
    <source>
        <dbReference type="ARBA" id="ARBA00022563"/>
    </source>
</evidence>
<name>A0A1S6U8X6_9BACT</name>
<dbReference type="NCBIfam" id="NF010030">
    <property type="entry name" value="PRK13505.1"/>
    <property type="match status" value="1"/>
</dbReference>
<evidence type="ECO:0000313" key="9">
    <source>
        <dbReference type="EMBL" id="AQW88149.1"/>
    </source>
</evidence>
<gene>
    <name evidence="8 9" type="primary">fhs</name>
    <name evidence="9" type="ORF">CPIN18021_1355</name>
</gene>
<dbReference type="PROSITE" id="PS00722">
    <property type="entry name" value="FTHFS_2"/>
    <property type="match status" value="1"/>
</dbReference>
<keyword evidence="10" id="KW-1185">Reference proteome</keyword>
<keyword evidence="5 8" id="KW-0067">ATP-binding</keyword>
<evidence type="ECO:0000313" key="10">
    <source>
        <dbReference type="Proteomes" id="UP000190868"/>
    </source>
</evidence>
<accession>A0A1S6U8X6</accession>
<comment type="catalytic activity">
    <reaction evidence="6 8">
        <text>(6S)-5,6,7,8-tetrahydrofolate + formate + ATP = (6R)-10-formyltetrahydrofolate + ADP + phosphate</text>
        <dbReference type="Rhea" id="RHEA:20221"/>
        <dbReference type="ChEBI" id="CHEBI:15740"/>
        <dbReference type="ChEBI" id="CHEBI:30616"/>
        <dbReference type="ChEBI" id="CHEBI:43474"/>
        <dbReference type="ChEBI" id="CHEBI:57453"/>
        <dbReference type="ChEBI" id="CHEBI:195366"/>
        <dbReference type="ChEBI" id="CHEBI:456216"/>
        <dbReference type="EC" id="6.3.4.3"/>
    </reaction>
</comment>
<dbReference type="Gene3D" id="3.40.50.300">
    <property type="entry name" value="P-loop containing nucleotide triphosphate hydrolases"/>
    <property type="match status" value="1"/>
</dbReference>
<dbReference type="Proteomes" id="UP000190868">
    <property type="component" value="Chromosome"/>
</dbReference>
<comment type="pathway">
    <text evidence="1 8">One-carbon metabolism; tetrahydrofolate interconversion.</text>
</comment>
<dbReference type="Pfam" id="PF01268">
    <property type="entry name" value="FTHFS"/>
    <property type="match status" value="1"/>
</dbReference>
<keyword evidence="3 8" id="KW-0436">Ligase</keyword>
<dbReference type="CDD" id="cd00477">
    <property type="entry name" value="FTHFS"/>
    <property type="match status" value="1"/>
</dbReference>
<dbReference type="Gene3D" id="3.30.1510.10">
    <property type="entry name" value="Domain 2, N(10)-formyltetrahydrofolate synthetase"/>
    <property type="match status" value="1"/>
</dbReference>
<feature type="binding site" evidence="8">
    <location>
        <begin position="60"/>
        <end position="67"/>
    </location>
    <ligand>
        <name>ATP</name>
        <dbReference type="ChEBI" id="CHEBI:30616"/>
    </ligand>
</feature>
<dbReference type="HAMAP" id="MF_01543">
    <property type="entry name" value="FTHFS"/>
    <property type="match status" value="1"/>
</dbReference>
<comment type="similarity">
    <text evidence="7 8">Belongs to the formate--tetrahydrofolate ligase family.</text>
</comment>
<dbReference type="PROSITE" id="PS00721">
    <property type="entry name" value="FTHFS_1"/>
    <property type="match status" value="1"/>
</dbReference>